<accession>A0A0B1SSP3</accession>
<dbReference type="AlphaFoldDB" id="A0A0B1SSP3"/>
<organism evidence="1 2">
    <name type="scientific">Oesophagostomum dentatum</name>
    <name type="common">Nodular worm</name>
    <dbReference type="NCBI Taxonomy" id="61180"/>
    <lineage>
        <taxon>Eukaryota</taxon>
        <taxon>Metazoa</taxon>
        <taxon>Ecdysozoa</taxon>
        <taxon>Nematoda</taxon>
        <taxon>Chromadorea</taxon>
        <taxon>Rhabditida</taxon>
        <taxon>Rhabditina</taxon>
        <taxon>Rhabditomorpha</taxon>
        <taxon>Strongyloidea</taxon>
        <taxon>Strongylidae</taxon>
        <taxon>Oesophagostomum</taxon>
    </lineage>
</organism>
<proteinExistence type="predicted"/>
<dbReference type="EMBL" id="KN560109">
    <property type="protein sequence ID" value="KHJ86532.1"/>
    <property type="molecule type" value="Genomic_DNA"/>
</dbReference>
<protein>
    <submittedName>
        <fullName evidence="1">Uncharacterized protein</fullName>
    </submittedName>
</protein>
<evidence type="ECO:0000313" key="2">
    <source>
        <dbReference type="Proteomes" id="UP000053660"/>
    </source>
</evidence>
<reference evidence="1 2" key="1">
    <citation type="submission" date="2014-03" db="EMBL/GenBank/DDBJ databases">
        <title>Draft genome of the hookworm Oesophagostomum dentatum.</title>
        <authorList>
            <person name="Mitreva M."/>
        </authorList>
    </citation>
    <scope>NUCLEOTIDE SEQUENCE [LARGE SCALE GENOMIC DNA]</scope>
    <source>
        <strain evidence="1 2">OD-Hann</strain>
    </source>
</reference>
<evidence type="ECO:0000313" key="1">
    <source>
        <dbReference type="EMBL" id="KHJ86532.1"/>
    </source>
</evidence>
<dbReference type="OrthoDB" id="5913609at2759"/>
<dbReference type="Proteomes" id="UP000053660">
    <property type="component" value="Unassembled WGS sequence"/>
</dbReference>
<gene>
    <name evidence="1" type="ORF">OESDEN_13710</name>
</gene>
<name>A0A0B1SSP3_OESDE</name>
<sequence>MSNSNFKRFQYELNGNIIGSKTFRVQYEAVSLSSKAMKSYVLAGLDRLLMDDFFVDATARRAPKLETAVMSATVAAFIRKDFR</sequence>
<keyword evidence="2" id="KW-1185">Reference proteome</keyword>